<sequence>MAPPSLEVPVVEKSQTALGLFLDNPARFVKAPVPHVFPSLAVKSGSLIIIIIKPFWSFILKTSSIEVQRCFQTNLPRLALRAWAATMFEADLIPPVRHRSQSSTEPEEVESQLLPENSLVTPFYCSSNITLASLICNMVQQCV</sequence>
<dbReference type="KEGG" id="val:VDBG_00687"/>
<evidence type="ECO:0000313" key="2">
    <source>
        <dbReference type="Proteomes" id="UP000008698"/>
    </source>
</evidence>
<gene>
    <name evidence="1" type="ORF">VDBG_00687</name>
</gene>
<proteinExistence type="predicted"/>
<dbReference type="Proteomes" id="UP000008698">
    <property type="component" value="Unassembled WGS sequence"/>
</dbReference>
<dbReference type="RefSeq" id="XP_003009005.1">
    <property type="nucleotide sequence ID" value="XM_003008959.1"/>
</dbReference>
<name>C9S6W8_VERA1</name>
<reference evidence="2" key="1">
    <citation type="journal article" date="2011" name="PLoS Pathog.">
        <title>Comparative genomics yields insights into niche adaptation of plant vascular wilt pathogens.</title>
        <authorList>
            <person name="Klosterman S.J."/>
            <person name="Subbarao K.V."/>
            <person name="Kang S."/>
            <person name="Veronese P."/>
            <person name="Gold S.E."/>
            <person name="Thomma B.P.H.J."/>
            <person name="Chen Z."/>
            <person name="Henrissat B."/>
            <person name="Lee Y.-H."/>
            <person name="Park J."/>
            <person name="Garcia-Pedrajas M.D."/>
            <person name="Barbara D.J."/>
            <person name="Anchieta A."/>
            <person name="de Jonge R."/>
            <person name="Santhanam P."/>
            <person name="Maruthachalam K."/>
            <person name="Atallah Z."/>
            <person name="Amyotte S.G."/>
            <person name="Paz Z."/>
            <person name="Inderbitzin P."/>
            <person name="Hayes R.J."/>
            <person name="Heiman D.I."/>
            <person name="Young S."/>
            <person name="Zeng Q."/>
            <person name="Engels R."/>
            <person name="Galagan J."/>
            <person name="Cuomo C.A."/>
            <person name="Dobinson K.F."/>
            <person name="Ma L.-J."/>
        </authorList>
    </citation>
    <scope>NUCLEOTIDE SEQUENCE [LARGE SCALE GENOMIC DNA]</scope>
    <source>
        <strain evidence="2">VaMs.102 / ATCC MYA-4576 / FGSC 10136</strain>
    </source>
</reference>
<organism evidence="2">
    <name type="scientific">Verticillium alfalfae (strain VaMs.102 / ATCC MYA-4576 / FGSC 10136)</name>
    <name type="common">Verticillium wilt of alfalfa</name>
    <name type="synonym">Verticillium albo-atrum</name>
    <dbReference type="NCBI Taxonomy" id="526221"/>
    <lineage>
        <taxon>Eukaryota</taxon>
        <taxon>Fungi</taxon>
        <taxon>Dikarya</taxon>
        <taxon>Ascomycota</taxon>
        <taxon>Pezizomycotina</taxon>
        <taxon>Sordariomycetes</taxon>
        <taxon>Hypocreomycetidae</taxon>
        <taxon>Glomerellales</taxon>
        <taxon>Plectosphaerellaceae</taxon>
        <taxon>Verticillium</taxon>
    </lineage>
</organism>
<keyword evidence="2" id="KW-1185">Reference proteome</keyword>
<evidence type="ECO:0000313" key="1">
    <source>
        <dbReference type="EMBL" id="EEY14579.1"/>
    </source>
</evidence>
<dbReference type="HOGENOM" id="CLU_1807689_0_0_1"/>
<dbReference type="EMBL" id="DS985214">
    <property type="protein sequence ID" value="EEY14579.1"/>
    <property type="molecule type" value="Genomic_DNA"/>
</dbReference>
<dbReference type="GeneID" id="9530577"/>
<dbReference type="AlphaFoldDB" id="C9S6W8"/>
<accession>C9S6W8</accession>
<protein>
    <submittedName>
        <fullName evidence="1">Predicted protein</fullName>
    </submittedName>
</protein>